<dbReference type="GO" id="GO:0008495">
    <property type="term" value="F:protoheme IX farnesyltransferase activity"/>
    <property type="evidence" value="ECO:0007669"/>
    <property type="project" value="InterPro"/>
</dbReference>
<dbReference type="EMBL" id="QNUK01000262">
    <property type="protein sequence ID" value="KAF5896800.1"/>
    <property type="molecule type" value="Genomic_DNA"/>
</dbReference>
<evidence type="ECO:0000256" key="1">
    <source>
        <dbReference type="ARBA" id="ARBA00022679"/>
    </source>
</evidence>
<protein>
    <submittedName>
        <fullName evidence="2">Protoheme IX farnesyltransferase, mitochondrial</fullName>
    </submittedName>
</protein>
<dbReference type="Proteomes" id="UP000727407">
    <property type="component" value="Unassembled WGS sequence"/>
</dbReference>
<evidence type="ECO:0000313" key="3">
    <source>
        <dbReference type="Proteomes" id="UP000727407"/>
    </source>
</evidence>
<proteinExistence type="predicted"/>
<dbReference type="PANTHER" id="PTHR43448:SF2">
    <property type="entry name" value="PROTOHEME IX FARNESYLTRANSFERASE, MITOCHONDRIAL"/>
    <property type="match status" value="1"/>
</dbReference>
<evidence type="ECO:0000313" key="2">
    <source>
        <dbReference type="EMBL" id="KAF5896800.1"/>
    </source>
</evidence>
<gene>
    <name evidence="2" type="primary">cox10</name>
    <name evidence="2" type="ORF">DAT39_013483</name>
</gene>
<accession>A0A8J4TJW6</accession>
<comment type="caution">
    <text evidence="2">The sequence shown here is derived from an EMBL/GenBank/DDBJ whole genome shotgun (WGS) entry which is preliminary data.</text>
</comment>
<dbReference type="AlphaFoldDB" id="A0A8J4TJW6"/>
<keyword evidence="1" id="KW-0808">Transferase</keyword>
<sequence>MMFKAPCSRAAGLIGATVNSTLLIKAPRYQRSVRTLVRLCRSDPAPWITFQHLRFLKRQYVKVSGVLSQRARPKQELEEKDDVVLVQIQEIPDVKPVPDATVQSTDDEPEAVRQARIEARQWKELRTSYSDLPGIYARLSKIRLTGLVVTTAAAGYAMAPVPFDPITFVLATAGTGLSSCMANSINQ</sequence>
<dbReference type="GO" id="GO:0006784">
    <property type="term" value="P:heme A biosynthetic process"/>
    <property type="evidence" value="ECO:0007669"/>
    <property type="project" value="TreeGrafter"/>
</dbReference>
<dbReference type="GO" id="GO:0005739">
    <property type="term" value="C:mitochondrion"/>
    <property type="evidence" value="ECO:0007669"/>
    <property type="project" value="TreeGrafter"/>
</dbReference>
<name>A0A8J4TJW6_CLAMG</name>
<feature type="non-terminal residue" evidence="2">
    <location>
        <position position="1"/>
    </location>
</feature>
<dbReference type="GO" id="GO:0016020">
    <property type="term" value="C:membrane"/>
    <property type="evidence" value="ECO:0007669"/>
    <property type="project" value="InterPro"/>
</dbReference>
<dbReference type="PANTHER" id="PTHR43448">
    <property type="entry name" value="PROTOHEME IX FARNESYLTRANSFERASE, MITOCHONDRIAL"/>
    <property type="match status" value="1"/>
</dbReference>
<reference evidence="2" key="1">
    <citation type="submission" date="2020-07" db="EMBL/GenBank/DDBJ databases">
        <title>Clarias magur genome sequencing, assembly and annotation.</title>
        <authorList>
            <person name="Kushwaha B."/>
            <person name="Kumar R."/>
            <person name="Das P."/>
            <person name="Joshi C.G."/>
            <person name="Kumar D."/>
            <person name="Nagpure N.S."/>
            <person name="Pandey M."/>
            <person name="Agarwal S."/>
            <person name="Srivastava S."/>
            <person name="Singh M."/>
            <person name="Sahoo L."/>
            <person name="Jayasankar P."/>
            <person name="Meher P.K."/>
            <person name="Koringa P.G."/>
            <person name="Iquebal M.A."/>
            <person name="Das S.P."/>
            <person name="Bit A."/>
            <person name="Patnaik S."/>
            <person name="Patel N."/>
            <person name="Shah T.M."/>
            <person name="Hinsu A."/>
            <person name="Jena J.K."/>
        </authorList>
    </citation>
    <scope>NUCLEOTIDE SEQUENCE</scope>
    <source>
        <strain evidence="2">CIFAMagur01</strain>
        <tissue evidence="2">Testis</tissue>
    </source>
</reference>
<keyword evidence="3" id="KW-1185">Reference proteome</keyword>
<organism evidence="2 3">
    <name type="scientific">Clarias magur</name>
    <name type="common">Asian catfish</name>
    <name type="synonym">Macropteronotus magur</name>
    <dbReference type="NCBI Taxonomy" id="1594786"/>
    <lineage>
        <taxon>Eukaryota</taxon>
        <taxon>Metazoa</taxon>
        <taxon>Chordata</taxon>
        <taxon>Craniata</taxon>
        <taxon>Vertebrata</taxon>
        <taxon>Euteleostomi</taxon>
        <taxon>Actinopterygii</taxon>
        <taxon>Neopterygii</taxon>
        <taxon>Teleostei</taxon>
        <taxon>Ostariophysi</taxon>
        <taxon>Siluriformes</taxon>
        <taxon>Clariidae</taxon>
        <taxon>Clarias</taxon>
    </lineage>
</organism>
<dbReference type="InterPro" id="IPR006369">
    <property type="entry name" value="Protohaem_IX_farnesylTrfase"/>
</dbReference>
<dbReference type="OrthoDB" id="5211at2759"/>